<organism evidence="10 11">
    <name type="scientific">Parashewanella spongiae</name>
    <dbReference type="NCBI Taxonomy" id="342950"/>
    <lineage>
        <taxon>Bacteria</taxon>
        <taxon>Pseudomonadati</taxon>
        <taxon>Pseudomonadota</taxon>
        <taxon>Gammaproteobacteria</taxon>
        <taxon>Alteromonadales</taxon>
        <taxon>Shewanellaceae</taxon>
        <taxon>Parashewanella</taxon>
    </lineage>
</organism>
<dbReference type="Gene3D" id="3.20.20.140">
    <property type="entry name" value="Metal-dependent hydrolases"/>
    <property type="match status" value="1"/>
</dbReference>
<feature type="binding site" evidence="8">
    <location>
        <position position="209"/>
    </location>
    <ligand>
        <name>Zn(2+)</name>
        <dbReference type="ChEBI" id="CHEBI:29105"/>
    </ligand>
</feature>
<dbReference type="PANTHER" id="PTHR11113:SF14">
    <property type="entry name" value="N-ACETYLGLUCOSAMINE-6-PHOSPHATE DEACETYLASE"/>
    <property type="match status" value="1"/>
</dbReference>
<dbReference type="InterPro" id="IPR003764">
    <property type="entry name" value="GlcNAc_6-P_deAcase"/>
</dbReference>
<proteinExistence type="inferred from homology"/>
<feature type="binding site" evidence="7">
    <location>
        <begin position="301"/>
        <end position="303"/>
    </location>
    <ligand>
        <name>substrate</name>
    </ligand>
</feature>
<dbReference type="AlphaFoldDB" id="A0A3A6TRA3"/>
<feature type="active site" description="Proton donor/acceptor" evidence="6">
    <location>
        <position position="267"/>
    </location>
</feature>
<comment type="similarity">
    <text evidence="1 5">Belongs to the metallo-dependent hydrolases superfamily. NagA family.</text>
</comment>
<dbReference type="PANTHER" id="PTHR11113">
    <property type="entry name" value="N-ACETYLGLUCOSAMINE-6-PHOSPHATE DEACETYLASE"/>
    <property type="match status" value="1"/>
</dbReference>
<feature type="binding site" evidence="8">
    <location>
        <position position="124"/>
    </location>
    <ligand>
        <name>Zn(2+)</name>
        <dbReference type="ChEBI" id="CHEBI:29105"/>
    </ligand>
</feature>
<evidence type="ECO:0000256" key="3">
    <source>
        <dbReference type="ARBA" id="ARBA00022801"/>
    </source>
</evidence>
<dbReference type="EC" id="3.5.1.25" evidence="5"/>
<dbReference type="RefSeq" id="WP_121854517.1">
    <property type="nucleotide sequence ID" value="NZ_CP037952.1"/>
</dbReference>
<dbReference type="OrthoDB" id="9776488at2"/>
<dbReference type="NCBIfam" id="TIGR00221">
    <property type="entry name" value="nagA"/>
    <property type="match status" value="1"/>
</dbReference>
<sequence length="379" mass="40919">MAQQYIARRLFDGERYFENLGFSVEKGVITEFDISVDNTALLLTGTVMPGYIDVQVNGGGGVLFNATPTVDAIKTIAQTHARFGTTSLLPTLVTDDYDTMHCATEAVVEALEQKVNGVVGVHFEGPHLSVTKKGVHCAEHIRTISDKELALFMRKNIGKCVVTLAPENISADIIKELVQADVTVCLGHSNADYDTTLLALDAGAKGFTHLFNAMSPMTSREPGMVGAALYDEHSWCGLIVDGLHVHPLSAQVALKAKPKGKIMLVTDAMPPVGLEDDVSFEFFGQVIVRRGNQLNALTGELAGCVLDMHTAVTNSVEKLQVSIEEANRMASLYPAEFLGLSSTKGRLVKGANADFVVINDRQQLQQTVISGQNVFQSRV</sequence>
<gene>
    <name evidence="10" type="primary">nagA</name>
    <name evidence="10" type="ORF">D5R81_15400</name>
</gene>
<dbReference type="Pfam" id="PF01979">
    <property type="entry name" value="Amidohydro_1"/>
    <property type="match status" value="1"/>
</dbReference>
<keyword evidence="4 5" id="KW-0119">Carbohydrate metabolism</keyword>
<dbReference type="GO" id="GO:0006046">
    <property type="term" value="P:N-acetylglucosamine catabolic process"/>
    <property type="evidence" value="ECO:0007669"/>
    <property type="project" value="TreeGrafter"/>
</dbReference>
<feature type="binding site" evidence="8">
    <location>
        <position position="188"/>
    </location>
    <ligand>
        <name>Zn(2+)</name>
        <dbReference type="ChEBI" id="CHEBI:29105"/>
    </ligand>
</feature>
<evidence type="ECO:0000313" key="10">
    <source>
        <dbReference type="EMBL" id="RJY07630.1"/>
    </source>
</evidence>
<evidence type="ECO:0000256" key="8">
    <source>
        <dbReference type="PIRSR" id="PIRSR038994-3"/>
    </source>
</evidence>
<dbReference type="GO" id="GO:0046872">
    <property type="term" value="F:metal ion binding"/>
    <property type="evidence" value="ECO:0007669"/>
    <property type="project" value="UniProtKB-KW"/>
</dbReference>
<dbReference type="SUPFAM" id="SSF51556">
    <property type="entry name" value="Metallo-dependent hydrolases"/>
    <property type="match status" value="1"/>
</dbReference>
<feature type="domain" description="Amidohydrolase-related" evidence="9">
    <location>
        <begin position="46"/>
        <end position="374"/>
    </location>
</feature>
<keyword evidence="3 5" id="KW-0378">Hydrolase</keyword>
<dbReference type="InterPro" id="IPR032466">
    <property type="entry name" value="Metal_Hydrolase"/>
</dbReference>
<dbReference type="EMBL" id="QYYH01000114">
    <property type="protein sequence ID" value="RJY07630.1"/>
    <property type="molecule type" value="Genomic_DNA"/>
</dbReference>
<keyword evidence="2 8" id="KW-0479">Metal-binding</keyword>
<evidence type="ECO:0000313" key="11">
    <source>
        <dbReference type="Proteomes" id="UP000273022"/>
    </source>
</evidence>
<dbReference type="GO" id="GO:0008448">
    <property type="term" value="F:N-acetylglucosamine-6-phosphate deacetylase activity"/>
    <property type="evidence" value="ECO:0007669"/>
    <property type="project" value="UniProtKB-UniRule"/>
</dbReference>
<comment type="caution">
    <text evidence="10">The sequence shown here is derived from an EMBL/GenBank/DDBJ whole genome shotgun (WGS) entry which is preliminary data.</text>
</comment>
<comment type="cofactor">
    <cofactor evidence="8">
        <name>a divalent metal cation</name>
        <dbReference type="ChEBI" id="CHEBI:60240"/>
    </cofactor>
    <text evidence="8">Binds 1 divalent metal cation per subunit.</text>
</comment>
<evidence type="ECO:0000256" key="4">
    <source>
        <dbReference type="ARBA" id="ARBA00023277"/>
    </source>
</evidence>
<evidence type="ECO:0000256" key="1">
    <source>
        <dbReference type="ARBA" id="ARBA00010716"/>
    </source>
</evidence>
<dbReference type="Proteomes" id="UP000273022">
    <property type="component" value="Unassembled WGS sequence"/>
</dbReference>
<dbReference type="Gene3D" id="2.30.40.10">
    <property type="entry name" value="Urease, subunit C, domain 1"/>
    <property type="match status" value="1"/>
</dbReference>
<comment type="catalytic activity">
    <reaction evidence="5">
        <text>N-acetyl-D-glucosamine 6-phosphate + H2O = D-glucosamine 6-phosphate + acetate</text>
        <dbReference type="Rhea" id="RHEA:22936"/>
        <dbReference type="ChEBI" id="CHEBI:15377"/>
        <dbReference type="ChEBI" id="CHEBI:30089"/>
        <dbReference type="ChEBI" id="CHEBI:57513"/>
        <dbReference type="ChEBI" id="CHEBI:58725"/>
        <dbReference type="EC" id="3.5.1.25"/>
    </reaction>
</comment>
<protein>
    <recommendedName>
        <fullName evidence="5">N-acetylgalactosamine-6-phosphate deacetylase</fullName>
        <ecNumber evidence="5">3.5.1.25</ecNumber>
    </recommendedName>
    <alternativeName>
        <fullName evidence="5">N-acetylglucosamine-6-phosphate deacetylase</fullName>
    </alternativeName>
</protein>
<evidence type="ECO:0000256" key="6">
    <source>
        <dbReference type="PIRSR" id="PIRSR038994-1"/>
    </source>
</evidence>
<name>A0A3A6TRA3_9GAMM</name>
<accession>A0A3A6TRA3</accession>
<keyword evidence="11" id="KW-1185">Reference proteome</keyword>
<evidence type="ECO:0000259" key="9">
    <source>
        <dbReference type="Pfam" id="PF01979"/>
    </source>
</evidence>
<feature type="binding site" evidence="7">
    <location>
        <position position="220"/>
    </location>
    <ligand>
        <name>substrate</name>
    </ligand>
</feature>
<dbReference type="PIRSF" id="PIRSF038994">
    <property type="entry name" value="NagA"/>
    <property type="match status" value="1"/>
</dbReference>
<feature type="binding site" evidence="7">
    <location>
        <position position="135"/>
    </location>
    <ligand>
        <name>substrate</name>
    </ligand>
</feature>
<reference evidence="10 11" key="1">
    <citation type="submission" date="2018-09" db="EMBL/GenBank/DDBJ databases">
        <title>Phylogeny of the Shewanellaceae, and recommendation for two new genera, Pseudoshewanella and Parashewanella.</title>
        <authorList>
            <person name="Wang G."/>
        </authorList>
    </citation>
    <scope>NUCLEOTIDE SEQUENCE [LARGE SCALE GENOMIC DNA]</scope>
    <source>
        <strain evidence="10 11">KCTC 22492</strain>
    </source>
</reference>
<evidence type="ECO:0000256" key="5">
    <source>
        <dbReference type="PIRNR" id="PIRNR038994"/>
    </source>
</evidence>
<feature type="binding site" evidence="7">
    <location>
        <position position="244"/>
    </location>
    <ligand>
        <name>substrate</name>
    </ligand>
</feature>
<evidence type="ECO:0000256" key="7">
    <source>
        <dbReference type="PIRSR" id="PIRSR038994-2"/>
    </source>
</evidence>
<dbReference type="InterPro" id="IPR006680">
    <property type="entry name" value="Amidohydro-rel"/>
</dbReference>
<dbReference type="CDD" id="cd00854">
    <property type="entry name" value="NagA"/>
    <property type="match status" value="1"/>
</dbReference>
<evidence type="ECO:0000256" key="2">
    <source>
        <dbReference type="ARBA" id="ARBA00022723"/>
    </source>
</evidence>
<feature type="binding site" evidence="7">
    <location>
        <begin position="212"/>
        <end position="213"/>
    </location>
    <ligand>
        <name>substrate</name>
    </ligand>
</feature>
<dbReference type="InterPro" id="IPR011059">
    <property type="entry name" value="Metal-dep_hydrolase_composite"/>
</dbReference>